<name>S9Q9H5_9RHOB</name>
<dbReference type="Pfam" id="PF01614">
    <property type="entry name" value="IclR_C"/>
    <property type="match status" value="1"/>
</dbReference>
<evidence type="ECO:0000259" key="4">
    <source>
        <dbReference type="PROSITE" id="PS51078"/>
    </source>
</evidence>
<evidence type="ECO:0000313" key="5">
    <source>
        <dbReference type="EMBL" id="EPX76607.1"/>
    </source>
</evidence>
<evidence type="ECO:0000313" key="6">
    <source>
        <dbReference type="Proteomes" id="UP000015347"/>
    </source>
</evidence>
<protein>
    <submittedName>
        <fullName evidence="5">Transcriptional regulator, IclR family</fullName>
    </submittedName>
</protein>
<feature type="domain" description="IclR-ED" evidence="4">
    <location>
        <begin position="91"/>
        <end position="269"/>
    </location>
</feature>
<dbReference type="InterPro" id="IPR029016">
    <property type="entry name" value="GAF-like_dom_sf"/>
</dbReference>
<dbReference type="AlphaFoldDB" id="S9Q9H5"/>
<evidence type="ECO:0000256" key="3">
    <source>
        <dbReference type="ARBA" id="ARBA00023163"/>
    </source>
</evidence>
<evidence type="ECO:0000256" key="2">
    <source>
        <dbReference type="ARBA" id="ARBA00023125"/>
    </source>
</evidence>
<dbReference type="SMART" id="SM00346">
    <property type="entry name" value="HTH_ICLR"/>
    <property type="match status" value="1"/>
</dbReference>
<sequence>MRRDPKYRKVSNDTESFSGYSENAEWGAMKTIRKVGDVLRLFTAETPEHSLSGLARALGASPSGTFDVADGLTEIGLLARVGRGRYRLGPLVATLNAVLEDTAPVAEAAREVMDRLAGEYGETLHLTQQDDGRLLVLATRIGRRTLTVTRDALTPGLALHESAPGCLHLAEMEPAQREAYWRRADAAARRVPMPSDEALAQMRREGYAAGPLARDDDVVFTAGAIRNHAGLSAGVLSIAVPASRHAREPRAFRSVTLRAAGDVSRSLGYTG</sequence>
<keyword evidence="2" id="KW-0238">DNA-binding</keyword>
<comment type="caution">
    <text evidence="5">The sequence shown here is derived from an EMBL/GenBank/DDBJ whole genome shotgun (WGS) entry which is preliminary data.</text>
</comment>
<dbReference type="STRING" id="1123237.Salmuc_00439"/>
<dbReference type="SUPFAM" id="SSF46785">
    <property type="entry name" value="Winged helix' DNA-binding domain"/>
    <property type="match status" value="1"/>
</dbReference>
<dbReference type="PROSITE" id="PS51078">
    <property type="entry name" value="ICLR_ED"/>
    <property type="match status" value="1"/>
</dbReference>
<reference evidence="6" key="1">
    <citation type="journal article" date="2014" name="Stand. Genomic Sci.">
        <title>Genome sequence of the exopolysaccharide-producing Salipiger mucosus type strain (DSM 16094(T)), a moderately halophilic member of the Roseobacter clade.</title>
        <authorList>
            <person name="Riedel T."/>
            <person name="Spring S."/>
            <person name="Fiebig A."/>
            <person name="Petersen J."/>
            <person name="Kyrpides N.C."/>
            <person name="Goker M."/>
            <person name="Klenk H.P."/>
        </authorList>
    </citation>
    <scope>NUCLEOTIDE SEQUENCE [LARGE SCALE GENOMIC DNA]</scope>
    <source>
        <strain evidence="6">DSM 16094</strain>
    </source>
</reference>
<keyword evidence="6" id="KW-1185">Reference proteome</keyword>
<dbReference type="PANTHER" id="PTHR30136:SF2">
    <property type="entry name" value="TRANSCRIPTIONAL REGULATOR ICLR"/>
    <property type="match status" value="1"/>
</dbReference>
<proteinExistence type="predicted"/>
<dbReference type="Gene3D" id="1.10.10.10">
    <property type="entry name" value="Winged helix-like DNA-binding domain superfamily/Winged helix DNA-binding domain"/>
    <property type="match status" value="1"/>
</dbReference>
<evidence type="ECO:0000256" key="1">
    <source>
        <dbReference type="ARBA" id="ARBA00023015"/>
    </source>
</evidence>
<gene>
    <name evidence="5" type="ORF">Salmuc_00439</name>
</gene>
<dbReference type="GO" id="GO:0003700">
    <property type="term" value="F:DNA-binding transcription factor activity"/>
    <property type="evidence" value="ECO:0007669"/>
    <property type="project" value="TreeGrafter"/>
</dbReference>
<keyword evidence="3" id="KW-0804">Transcription</keyword>
<organism evidence="5 6">
    <name type="scientific">Salipiger mucosus DSM 16094</name>
    <dbReference type="NCBI Taxonomy" id="1123237"/>
    <lineage>
        <taxon>Bacteria</taxon>
        <taxon>Pseudomonadati</taxon>
        <taxon>Pseudomonadota</taxon>
        <taxon>Alphaproteobacteria</taxon>
        <taxon>Rhodobacterales</taxon>
        <taxon>Roseobacteraceae</taxon>
        <taxon>Salipiger</taxon>
    </lineage>
</organism>
<accession>S9Q9H5</accession>
<dbReference type="SUPFAM" id="SSF55781">
    <property type="entry name" value="GAF domain-like"/>
    <property type="match status" value="1"/>
</dbReference>
<dbReference type="GO" id="GO:0045892">
    <property type="term" value="P:negative regulation of DNA-templated transcription"/>
    <property type="evidence" value="ECO:0007669"/>
    <property type="project" value="TreeGrafter"/>
</dbReference>
<dbReference type="InterPro" id="IPR036390">
    <property type="entry name" value="WH_DNA-bd_sf"/>
</dbReference>
<dbReference type="InterPro" id="IPR036388">
    <property type="entry name" value="WH-like_DNA-bd_sf"/>
</dbReference>
<keyword evidence="1" id="KW-0805">Transcription regulation</keyword>
<dbReference type="EMBL" id="APVH01000046">
    <property type="protein sequence ID" value="EPX76607.1"/>
    <property type="molecule type" value="Genomic_DNA"/>
</dbReference>
<dbReference type="GO" id="GO:0003677">
    <property type="term" value="F:DNA binding"/>
    <property type="evidence" value="ECO:0007669"/>
    <property type="project" value="UniProtKB-KW"/>
</dbReference>
<dbReference type="Pfam" id="PF09339">
    <property type="entry name" value="HTH_IclR"/>
    <property type="match status" value="1"/>
</dbReference>
<dbReference type="eggNOG" id="COG1414">
    <property type="taxonomic scope" value="Bacteria"/>
</dbReference>
<dbReference type="InterPro" id="IPR005471">
    <property type="entry name" value="Tscrpt_reg_IclR_N"/>
</dbReference>
<dbReference type="Proteomes" id="UP000015347">
    <property type="component" value="Unassembled WGS sequence"/>
</dbReference>
<dbReference type="PANTHER" id="PTHR30136">
    <property type="entry name" value="HELIX-TURN-HELIX TRANSCRIPTIONAL REGULATOR, ICLR FAMILY"/>
    <property type="match status" value="1"/>
</dbReference>
<dbReference type="HOGENOM" id="CLU_062618_6_2_5"/>
<dbReference type="InterPro" id="IPR014757">
    <property type="entry name" value="Tscrpt_reg_IclR_C"/>
</dbReference>
<dbReference type="Gene3D" id="3.30.450.40">
    <property type="match status" value="1"/>
</dbReference>
<dbReference type="InterPro" id="IPR050707">
    <property type="entry name" value="HTH_MetabolicPath_Reg"/>
</dbReference>